<dbReference type="InterPro" id="IPR000159">
    <property type="entry name" value="RA_dom"/>
</dbReference>
<feature type="compositionally biased region" description="Pro residues" evidence="11">
    <location>
        <begin position="554"/>
        <end position="569"/>
    </location>
</feature>
<dbReference type="InterPro" id="IPR036034">
    <property type="entry name" value="PDZ_sf"/>
</dbReference>
<dbReference type="InterPro" id="IPR001680">
    <property type="entry name" value="WD40_rpt"/>
</dbReference>
<dbReference type="SUPFAM" id="SSF50978">
    <property type="entry name" value="WD40 repeat-like"/>
    <property type="match status" value="1"/>
</dbReference>
<dbReference type="SUPFAM" id="SSF48366">
    <property type="entry name" value="Ras GEF"/>
    <property type="match status" value="1"/>
</dbReference>
<keyword evidence="18" id="KW-1185">Reference proteome</keyword>
<dbReference type="CDD" id="cd00155">
    <property type="entry name" value="RasGEF"/>
    <property type="match status" value="1"/>
</dbReference>
<name>A0AA39H3D3_9BILA</name>
<dbReference type="GO" id="GO:0043022">
    <property type="term" value="F:ribosome binding"/>
    <property type="evidence" value="ECO:0007669"/>
    <property type="project" value="InterPro"/>
</dbReference>
<evidence type="ECO:0000256" key="11">
    <source>
        <dbReference type="SAM" id="MobiDB-lite"/>
    </source>
</evidence>
<feature type="domain" description="PDZ" evidence="14">
    <location>
        <begin position="1028"/>
        <end position="1099"/>
    </location>
</feature>
<keyword evidence="7" id="KW-0687">Ribonucleoprotein</keyword>
<feature type="repeat" description="WD" evidence="10">
    <location>
        <begin position="194"/>
        <end position="235"/>
    </location>
</feature>
<dbReference type="Gene3D" id="2.60.120.10">
    <property type="entry name" value="Jelly Rolls"/>
    <property type="match status" value="2"/>
</dbReference>
<feature type="compositionally biased region" description="Pro residues" evidence="11">
    <location>
        <begin position="506"/>
        <end position="516"/>
    </location>
</feature>
<dbReference type="InterPro" id="IPR020472">
    <property type="entry name" value="WD40_PAC1"/>
</dbReference>
<dbReference type="InterPro" id="IPR045223">
    <property type="entry name" value="RACK1-like"/>
</dbReference>
<organism evidence="17 18">
    <name type="scientific">Steinernema hermaphroditum</name>
    <dbReference type="NCBI Taxonomy" id="289476"/>
    <lineage>
        <taxon>Eukaryota</taxon>
        <taxon>Metazoa</taxon>
        <taxon>Ecdysozoa</taxon>
        <taxon>Nematoda</taxon>
        <taxon>Chromadorea</taxon>
        <taxon>Rhabditida</taxon>
        <taxon>Tylenchina</taxon>
        <taxon>Panagrolaimomorpha</taxon>
        <taxon>Strongyloidoidea</taxon>
        <taxon>Steinernematidae</taxon>
        <taxon>Steinernema</taxon>
    </lineage>
</organism>
<feature type="region of interest" description="Disordered" evidence="11">
    <location>
        <begin position="464"/>
        <end position="521"/>
    </location>
</feature>
<dbReference type="Pfam" id="PF00595">
    <property type="entry name" value="PDZ"/>
    <property type="match status" value="1"/>
</dbReference>
<evidence type="ECO:0000313" key="18">
    <source>
        <dbReference type="Proteomes" id="UP001175271"/>
    </source>
</evidence>
<dbReference type="Proteomes" id="UP001175271">
    <property type="component" value="Unassembled WGS sequence"/>
</dbReference>
<feature type="repeat" description="WD" evidence="10">
    <location>
        <begin position="11"/>
        <end position="53"/>
    </location>
</feature>
<dbReference type="FunFam" id="2.130.10.10:FF:000018">
    <property type="entry name" value="Receptor for activated C kinase 1"/>
    <property type="match status" value="1"/>
</dbReference>
<dbReference type="SMART" id="SM00228">
    <property type="entry name" value="PDZ"/>
    <property type="match status" value="1"/>
</dbReference>
<dbReference type="SUPFAM" id="SSF51206">
    <property type="entry name" value="cAMP-binding domain-like"/>
    <property type="match status" value="2"/>
</dbReference>
<dbReference type="Pfam" id="PF00617">
    <property type="entry name" value="RasGEF"/>
    <property type="match status" value="1"/>
</dbReference>
<evidence type="ECO:0000313" key="17">
    <source>
        <dbReference type="EMBL" id="KAK0398500.1"/>
    </source>
</evidence>
<dbReference type="InterPro" id="IPR036964">
    <property type="entry name" value="RASGEF_cat_dom_sf"/>
</dbReference>
<evidence type="ECO:0000259" key="14">
    <source>
        <dbReference type="PROSITE" id="PS50106"/>
    </source>
</evidence>
<comment type="similarity">
    <text evidence="2">Belongs to the RAPGEF2 family.</text>
</comment>
<dbReference type="SMART" id="SM00100">
    <property type="entry name" value="cNMP"/>
    <property type="match status" value="2"/>
</dbReference>
<dbReference type="GO" id="GO:0005085">
    <property type="term" value="F:guanyl-nucleotide exchange factor activity"/>
    <property type="evidence" value="ECO:0007669"/>
    <property type="project" value="UniProtKB-KW"/>
</dbReference>
<dbReference type="Gene3D" id="1.20.870.10">
    <property type="entry name" value="Son of sevenless (SoS) protein Chain: S domain 1"/>
    <property type="match status" value="1"/>
</dbReference>
<dbReference type="PRINTS" id="PR00320">
    <property type="entry name" value="GPROTEINBRPT"/>
</dbReference>
<dbReference type="CDD" id="cd01785">
    <property type="entry name" value="RA_PDZ-GEF1"/>
    <property type="match status" value="1"/>
</dbReference>
<evidence type="ECO:0000256" key="9">
    <source>
        <dbReference type="PROSITE-ProRule" id="PRU00168"/>
    </source>
</evidence>
<keyword evidence="4 9" id="KW-0344">Guanine-nucleotide releasing factor</keyword>
<feature type="compositionally biased region" description="Acidic residues" evidence="11">
    <location>
        <begin position="726"/>
        <end position="735"/>
    </location>
</feature>
<evidence type="ECO:0000259" key="16">
    <source>
        <dbReference type="PROSITE" id="PS50212"/>
    </source>
</evidence>
<evidence type="ECO:0000256" key="7">
    <source>
        <dbReference type="ARBA" id="ARBA00023274"/>
    </source>
</evidence>
<dbReference type="InterPro" id="IPR014710">
    <property type="entry name" value="RmlC-like_jellyroll"/>
</dbReference>
<dbReference type="SUPFAM" id="SSF50156">
    <property type="entry name" value="PDZ domain-like"/>
    <property type="match status" value="1"/>
</dbReference>
<feature type="repeat" description="WD" evidence="10">
    <location>
        <begin position="292"/>
        <end position="319"/>
    </location>
</feature>
<feature type="compositionally biased region" description="Polar residues" evidence="11">
    <location>
        <begin position="1722"/>
        <end position="1736"/>
    </location>
</feature>
<dbReference type="GO" id="GO:0005840">
    <property type="term" value="C:ribosome"/>
    <property type="evidence" value="ECO:0007669"/>
    <property type="project" value="UniProtKB-KW"/>
</dbReference>
<dbReference type="InterPro" id="IPR029071">
    <property type="entry name" value="Ubiquitin-like_domsf"/>
</dbReference>
<dbReference type="SMART" id="SM00320">
    <property type="entry name" value="WD40"/>
    <property type="match status" value="7"/>
</dbReference>
<feature type="region of interest" description="Disordered" evidence="11">
    <location>
        <begin position="1722"/>
        <end position="1781"/>
    </location>
</feature>
<evidence type="ECO:0000256" key="10">
    <source>
        <dbReference type="PROSITE-ProRule" id="PRU00221"/>
    </source>
</evidence>
<dbReference type="SMART" id="SM00314">
    <property type="entry name" value="RA"/>
    <property type="match status" value="1"/>
</dbReference>
<feature type="domain" description="Ras-associating" evidence="15">
    <location>
        <begin position="1259"/>
        <end position="1347"/>
    </location>
</feature>
<feature type="compositionally biased region" description="Low complexity" evidence="11">
    <location>
        <begin position="542"/>
        <end position="553"/>
    </location>
</feature>
<feature type="region of interest" description="Disordered" evidence="11">
    <location>
        <begin position="533"/>
        <end position="593"/>
    </location>
</feature>
<feature type="compositionally biased region" description="Low complexity" evidence="11">
    <location>
        <begin position="578"/>
        <end position="589"/>
    </location>
</feature>
<comment type="similarity">
    <text evidence="1">Belongs to the WD repeat G protein beta family. Ribosomal protein RACK1 subfamily.</text>
</comment>
<evidence type="ECO:0000256" key="5">
    <source>
        <dbReference type="ARBA" id="ARBA00022737"/>
    </source>
</evidence>
<evidence type="ECO:0000256" key="6">
    <source>
        <dbReference type="ARBA" id="ARBA00022980"/>
    </source>
</evidence>
<dbReference type="GO" id="GO:1990904">
    <property type="term" value="C:ribonucleoprotein complex"/>
    <property type="evidence" value="ECO:0007669"/>
    <property type="project" value="UniProtKB-KW"/>
</dbReference>
<evidence type="ECO:0000256" key="4">
    <source>
        <dbReference type="ARBA" id="ARBA00022658"/>
    </source>
</evidence>
<feature type="domain" description="N-terminal Ras-GEF" evidence="16">
    <location>
        <begin position="908"/>
        <end position="1023"/>
    </location>
</feature>
<feature type="region of interest" description="Disordered" evidence="11">
    <location>
        <begin position="1650"/>
        <end position="1698"/>
    </location>
</feature>
<evidence type="ECO:0000256" key="8">
    <source>
        <dbReference type="ARBA" id="ARBA00035297"/>
    </source>
</evidence>
<feature type="compositionally biased region" description="Low complexity" evidence="11">
    <location>
        <begin position="1739"/>
        <end position="1758"/>
    </location>
</feature>
<protein>
    <recommendedName>
        <fullName evidence="8">Small ribosomal subunit protein RACK1</fullName>
    </recommendedName>
</protein>
<dbReference type="Pfam" id="PF00618">
    <property type="entry name" value="RasGEF_N"/>
    <property type="match status" value="1"/>
</dbReference>
<feature type="compositionally biased region" description="Polar residues" evidence="11">
    <location>
        <begin position="1760"/>
        <end position="1777"/>
    </location>
</feature>
<feature type="compositionally biased region" description="Low complexity" evidence="11">
    <location>
        <begin position="1680"/>
        <end position="1690"/>
    </location>
</feature>
<dbReference type="GO" id="GO:0007264">
    <property type="term" value="P:small GTPase-mediated signal transduction"/>
    <property type="evidence" value="ECO:0007669"/>
    <property type="project" value="InterPro"/>
</dbReference>
<dbReference type="Pfam" id="PF00400">
    <property type="entry name" value="WD40"/>
    <property type="match status" value="7"/>
</dbReference>
<sequence length="1937" mass="215136">MAVQMKLEGSLHGHSGWVTQIATNPRNPNMIVSSSRDKSIICWNLDAENFGNTSGTVLQGRPERSLSGHGHFVSDVVLSSDGQFALSGSWDKTLRLWDLNTGRTTRQFIAHTKDVLSVAFSADNRQIVSGSRDNSIKLWNTLAQCKHTIVEDCHTDWVSSVRFAPSNNPVIVSAGWDKVVKVWNLSNCKLKTNHVGHTGYINSVTVSPDGSLCASGGKDGNAMLWDLNEGKHLYTLPGTEIVSALAFSPNRYWLCAATGGAVKIWDLENKSLVDELKVDSSSAKGKNAPQCTSLSWSTDGQVLYAGFTDNIIRVWRVRSNCIWLGKSVALPSRRMDTFRKRFYEALLVSPKHRTEEHLKVIFVNLRQLDILRSLSDASLRAICPIVRYEQHPEHSVLFRKGQVATCWYILLSGVVLINNNMYLPCGCFGKRNGLNYRRNNDCIVLQHSEMIVIDYPDVQHIPVQQSPSTTAKLSSKPRPPPPPPSVYHQRHPSLNHHPPFGHHPQPLVPPVAPLHPPYHRYNHNDAMQQMRKSVQSLNLECSHSPSTSLLHSEPPLPPPPPPPSQPPPQTLSHYDKVSMASSGGSSQSATIKRASTPKMINRYHEHPPPLPPTSSSAVAARLGLPRTYNTDFSALSAHDPMPSSSGLNGHSASLGKPTIITGGSHKSHVFLNGQENDDDVSCVRVRPRTEKSNSVGSVGRKFRVRSTASSSTTDGDELSGLPEQAMDSEDEDEESCPSHEGFNFLKDSVRECLEKDPSQRTSDDISILLDFMQHMPALASFPMSIKRQLCLKMVFAVVSDAGTCVMEHGEKLDAWSVIVNGAVEVVKPNGERMEYKLGDSFGAEPTPTEQFHVGEMRTLVDDCEFVLVEHKHYCSIMSTISEHIEKESDGVTGEIVSETERRTVGNQVGLVLIKAKPEKLIQHLLEDLDASVDAHYVDDFLLMYRVFLHEPKMVMRKLTVWFETEPLHRDKVARIVLLWVNNHYNDFETDNEMLQLLEEFEQMLERDSMQSQQALLNIACSVKSRPRTITYTRPNREQGLSFSILGGKCGNYGIFISNVEKNSKAEQVGLKRGDEIIEVNGQSFKQMNMMRSLELLRASTHLVITVKSNLLGFKEMLQQQDRDFDSVDGDSTPAVATIGKANGIGKFAKKSVNAPAGRRQTLNAITALNGGSSGDRTAPMKGGMIAKSSMMDKLLTMIKGNTPQSSIDSFDDTQVVQRSQMRSSRSNPDIASHVVKQQQAAQNNSNIAQYYQPQRSFCPEHVLKVYRSDQSFKYLTVYKETSAQNVVQLALQEFGMTNENSSLEWALCETTVTPEGVIKQRRLPDHMQNLAERIALNSRYYLKNNNRSDPLVPDELAPEILKEAHTQLHHLNAHVVAAQLTLQDFAVFSSIEPTEYVDNLFKLDSKYGWPKLTEFEELFNKEMWWVVTEICSEKAMHKRAKLIKKFIKIARHCRDFRNFNSMFAIISGLENRAVCRLQNTWERVSGKYRKMFDDVKQLMDPTRNMSKYRQHLALVSQDPPVIPIYPFLCKDLFFSHNGNQTWCDNLVNFEKLRMIARNIRSVTKLASAPFEIGFLAQQSGSTAVNDALMHMNSFENASSAVATMRKVGGPGVKPQSQSRKKMYEQALMVRKVKAYLANLQVVDSEAEQDQLSYECEPPPSQASIGSGTGGMRRRAPSPSPSSLSSQSNQSDQKRLGPKFGIESPQAVQKMLSLVQNSRVKQSNSVALSSSPAQSPHLTARSSNSSAKSSGGAVASRASIPSITRVPSMNSRNSTNSADVHPVDLNAESSSVTSAFYSQGVRINSSDSVNSADSAMILDGHYYSRGGATLFRKTSNELIPHTVSCNSADSGHASINDLTTYVTVPDAPPVAPRPVVMRPAVPLIAYRGSSLGLYSHMQHIKKNKNVADFSERPNNSHYMTSIAELSGLSDDAEQFSRV</sequence>
<evidence type="ECO:0000256" key="2">
    <source>
        <dbReference type="ARBA" id="ARBA00010829"/>
    </source>
</evidence>
<feature type="repeat" description="WD" evidence="10">
    <location>
        <begin position="151"/>
        <end position="193"/>
    </location>
</feature>
<dbReference type="PROSITE" id="PS00678">
    <property type="entry name" value="WD_REPEATS_1"/>
    <property type="match status" value="3"/>
</dbReference>
<dbReference type="PROSITE" id="PS50294">
    <property type="entry name" value="WD_REPEATS_REGION"/>
    <property type="match status" value="5"/>
</dbReference>
<dbReference type="Gene3D" id="2.30.42.10">
    <property type="match status" value="1"/>
</dbReference>
<dbReference type="Gene3D" id="2.130.10.10">
    <property type="entry name" value="YVTN repeat-like/Quinoprotein amine dehydrogenase"/>
    <property type="match status" value="1"/>
</dbReference>
<dbReference type="InterPro" id="IPR015943">
    <property type="entry name" value="WD40/YVTN_repeat-like_dom_sf"/>
</dbReference>
<reference evidence="17" key="1">
    <citation type="submission" date="2023-06" db="EMBL/GenBank/DDBJ databases">
        <title>Genomic analysis of the entomopathogenic nematode Steinernema hermaphroditum.</title>
        <authorList>
            <person name="Schwarz E.M."/>
            <person name="Heppert J.K."/>
            <person name="Baniya A."/>
            <person name="Schwartz H.T."/>
            <person name="Tan C.-H."/>
            <person name="Antoshechkin I."/>
            <person name="Sternberg P.W."/>
            <person name="Goodrich-Blair H."/>
            <person name="Dillman A.R."/>
        </authorList>
    </citation>
    <scope>NUCLEOTIDE SEQUENCE</scope>
    <source>
        <strain evidence="17">PS9179</strain>
        <tissue evidence="17">Whole animal</tissue>
    </source>
</reference>
<dbReference type="EMBL" id="JAUCMV010000005">
    <property type="protein sequence ID" value="KAK0398500.1"/>
    <property type="molecule type" value="Genomic_DNA"/>
</dbReference>
<dbReference type="InterPro" id="IPR019775">
    <property type="entry name" value="WD40_repeat_CS"/>
</dbReference>
<dbReference type="PANTHER" id="PTHR19868">
    <property type="entry name" value="RECEPTOR FOR ACTIVATED PROTEIN KINASE C RACK1"/>
    <property type="match status" value="1"/>
</dbReference>
<dbReference type="Gene3D" id="1.10.840.10">
    <property type="entry name" value="Ras guanine-nucleotide exchange factors catalytic domain"/>
    <property type="match status" value="1"/>
</dbReference>
<gene>
    <name evidence="17" type="ORF">QR680_002622</name>
</gene>
<dbReference type="SUPFAM" id="SSF54236">
    <property type="entry name" value="Ubiquitin-like"/>
    <property type="match status" value="1"/>
</dbReference>
<dbReference type="PROSITE" id="PS50106">
    <property type="entry name" value="PDZ"/>
    <property type="match status" value="1"/>
</dbReference>
<dbReference type="SMART" id="SM00229">
    <property type="entry name" value="RasGEFN"/>
    <property type="match status" value="1"/>
</dbReference>
<dbReference type="InterPro" id="IPR023578">
    <property type="entry name" value="Ras_GEF_dom_sf"/>
</dbReference>
<dbReference type="InterPro" id="IPR018490">
    <property type="entry name" value="cNMP-bd_dom_sf"/>
</dbReference>
<keyword evidence="5" id="KW-0677">Repeat</keyword>
<dbReference type="CDD" id="cd00038">
    <property type="entry name" value="CAP_ED"/>
    <property type="match status" value="2"/>
</dbReference>
<dbReference type="PROSITE" id="PS50009">
    <property type="entry name" value="RASGEF_CAT"/>
    <property type="match status" value="1"/>
</dbReference>
<evidence type="ECO:0000259" key="12">
    <source>
        <dbReference type="PROSITE" id="PS50009"/>
    </source>
</evidence>
<accession>A0AA39H3D3</accession>
<evidence type="ECO:0000259" key="15">
    <source>
        <dbReference type="PROSITE" id="PS50200"/>
    </source>
</evidence>
<dbReference type="PROSITE" id="PS50082">
    <property type="entry name" value="WD_REPEATS_2"/>
    <property type="match status" value="6"/>
</dbReference>
<feature type="region of interest" description="Disordered" evidence="11">
    <location>
        <begin position="681"/>
        <end position="740"/>
    </location>
</feature>
<keyword evidence="3 10" id="KW-0853">WD repeat</keyword>
<dbReference type="InterPro" id="IPR001478">
    <property type="entry name" value="PDZ"/>
</dbReference>
<dbReference type="InterPro" id="IPR000651">
    <property type="entry name" value="Ras-like_Gua-exchang_fac_N"/>
</dbReference>
<proteinExistence type="inferred from homology"/>
<dbReference type="InterPro" id="IPR001895">
    <property type="entry name" value="RASGEF_cat_dom"/>
</dbReference>
<dbReference type="PROSITE" id="PS50212">
    <property type="entry name" value="RASGEF_NTER"/>
    <property type="match status" value="1"/>
</dbReference>
<dbReference type="PROSITE" id="PS50042">
    <property type="entry name" value="CNMP_BINDING_3"/>
    <property type="match status" value="2"/>
</dbReference>
<feature type="compositionally biased region" description="Polar residues" evidence="11">
    <location>
        <begin position="464"/>
        <end position="473"/>
    </location>
</feature>
<dbReference type="CDD" id="cd00200">
    <property type="entry name" value="WD40"/>
    <property type="match status" value="1"/>
</dbReference>
<dbReference type="Pfam" id="PF00788">
    <property type="entry name" value="RA"/>
    <property type="match status" value="1"/>
</dbReference>
<feature type="repeat" description="WD" evidence="10">
    <location>
        <begin position="66"/>
        <end position="107"/>
    </location>
</feature>
<dbReference type="InterPro" id="IPR000595">
    <property type="entry name" value="cNMP-bd_dom"/>
</dbReference>
<keyword evidence="6" id="KW-0689">Ribosomal protein</keyword>
<feature type="repeat" description="WD" evidence="10">
    <location>
        <begin position="108"/>
        <end position="140"/>
    </location>
</feature>
<feature type="domain" description="Cyclic nucleotide-binding" evidence="13">
    <location>
        <begin position="370"/>
        <end position="417"/>
    </location>
</feature>
<dbReference type="CDD" id="cd06755">
    <property type="entry name" value="PDZ_RapGEF2_RapGEF6-like"/>
    <property type="match status" value="1"/>
</dbReference>
<evidence type="ECO:0000259" key="13">
    <source>
        <dbReference type="PROSITE" id="PS50042"/>
    </source>
</evidence>
<dbReference type="CDD" id="cd06224">
    <property type="entry name" value="REM"/>
    <property type="match status" value="1"/>
</dbReference>
<dbReference type="GO" id="GO:0045182">
    <property type="term" value="F:translation regulator activity"/>
    <property type="evidence" value="ECO:0007669"/>
    <property type="project" value="InterPro"/>
</dbReference>
<feature type="domain" description="Cyclic nucleotide-binding" evidence="13">
    <location>
        <begin position="777"/>
        <end position="842"/>
    </location>
</feature>
<evidence type="ECO:0000256" key="1">
    <source>
        <dbReference type="ARBA" id="ARBA00007253"/>
    </source>
</evidence>
<comment type="caution">
    <text evidence="17">The sequence shown here is derived from an EMBL/GenBank/DDBJ whole genome shotgun (WGS) entry which is preliminary data.</text>
</comment>
<dbReference type="InterPro" id="IPR036322">
    <property type="entry name" value="WD40_repeat_dom_sf"/>
</dbReference>
<dbReference type="PROSITE" id="PS50200">
    <property type="entry name" value="RA"/>
    <property type="match status" value="1"/>
</dbReference>
<feature type="domain" description="Ras-GEF" evidence="12">
    <location>
        <begin position="1372"/>
        <end position="1599"/>
    </location>
</feature>
<dbReference type="SMART" id="SM00147">
    <property type="entry name" value="RasGEF"/>
    <property type="match status" value="1"/>
</dbReference>
<dbReference type="Gene3D" id="3.10.20.90">
    <property type="entry name" value="Phosphatidylinositol 3-kinase Catalytic Subunit, Chain A, domain 1"/>
    <property type="match status" value="1"/>
</dbReference>
<evidence type="ECO:0000256" key="3">
    <source>
        <dbReference type="ARBA" id="ARBA00022574"/>
    </source>
</evidence>